<dbReference type="PRINTS" id="PR00320">
    <property type="entry name" value="GPROTEINBRPT"/>
</dbReference>
<keyword evidence="6" id="KW-1185">Reference proteome</keyword>
<dbReference type="GO" id="GO:0030621">
    <property type="term" value="F:U4 snRNA binding"/>
    <property type="evidence" value="ECO:0007669"/>
    <property type="project" value="TreeGrafter"/>
</dbReference>
<accession>A0A2T7NLV5</accession>
<dbReference type="InterPro" id="IPR036285">
    <property type="entry name" value="PRP4-like_sf"/>
</dbReference>
<dbReference type="GO" id="GO:0046540">
    <property type="term" value="C:U4/U6 x U5 tri-snRNP complex"/>
    <property type="evidence" value="ECO:0007669"/>
    <property type="project" value="TreeGrafter"/>
</dbReference>
<feature type="repeat" description="WD" evidence="3">
    <location>
        <begin position="475"/>
        <end position="506"/>
    </location>
</feature>
<dbReference type="OrthoDB" id="540662at2759"/>
<feature type="domain" description="Pre-mRNA processing factor 4 (PRP4)-like" evidence="4">
    <location>
        <begin position="86"/>
        <end position="138"/>
    </location>
</feature>
<dbReference type="STRING" id="400727.A0A2T7NLV5"/>
<dbReference type="AlphaFoldDB" id="A0A2T7NLV5"/>
<dbReference type="CDD" id="cd00200">
    <property type="entry name" value="WD40"/>
    <property type="match status" value="1"/>
</dbReference>
<evidence type="ECO:0000259" key="4">
    <source>
        <dbReference type="SMART" id="SM00500"/>
    </source>
</evidence>
<evidence type="ECO:0000256" key="2">
    <source>
        <dbReference type="ARBA" id="ARBA00022737"/>
    </source>
</evidence>
<evidence type="ECO:0000256" key="1">
    <source>
        <dbReference type="ARBA" id="ARBA00022574"/>
    </source>
</evidence>
<dbReference type="Pfam" id="PF00400">
    <property type="entry name" value="WD40"/>
    <property type="match status" value="7"/>
</dbReference>
<dbReference type="SUPFAM" id="SSF158230">
    <property type="entry name" value="PRP4-like"/>
    <property type="match status" value="1"/>
</dbReference>
<dbReference type="GO" id="GO:0017070">
    <property type="term" value="F:U6 snRNA binding"/>
    <property type="evidence" value="ECO:0007669"/>
    <property type="project" value="TreeGrafter"/>
</dbReference>
<dbReference type="InterPro" id="IPR019775">
    <property type="entry name" value="WD40_repeat_CS"/>
</dbReference>
<organism evidence="5 6">
    <name type="scientific">Pomacea canaliculata</name>
    <name type="common">Golden apple snail</name>
    <dbReference type="NCBI Taxonomy" id="400727"/>
    <lineage>
        <taxon>Eukaryota</taxon>
        <taxon>Metazoa</taxon>
        <taxon>Spiralia</taxon>
        <taxon>Lophotrochozoa</taxon>
        <taxon>Mollusca</taxon>
        <taxon>Gastropoda</taxon>
        <taxon>Caenogastropoda</taxon>
        <taxon>Architaenioglossa</taxon>
        <taxon>Ampullarioidea</taxon>
        <taxon>Ampullariidae</taxon>
        <taxon>Pomacea</taxon>
    </lineage>
</organism>
<dbReference type="PROSITE" id="PS00678">
    <property type="entry name" value="WD_REPEATS_1"/>
    <property type="match status" value="1"/>
</dbReference>
<dbReference type="InterPro" id="IPR001680">
    <property type="entry name" value="WD40_rpt"/>
</dbReference>
<gene>
    <name evidence="5" type="ORF">C0Q70_17950</name>
</gene>
<comment type="caution">
    <text evidence="5">The sequence shown here is derived from an EMBL/GenBank/DDBJ whole genome shotgun (WGS) entry which is preliminary data.</text>
</comment>
<dbReference type="Gene3D" id="2.130.10.10">
    <property type="entry name" value="YVTN repeat-like/Quinoprotein amine dehydrogenase"/>
    <property type="match status" value="2"/>
</dbReference>
<dbReference type="PROSITE" id="PS50294">
    <property type="entry name" value="WD_REPEATS_REGION"/>
    <property type="match status" value="4"/>
</dbReference>
<dbReference type="Gene3D" id="4.10.280.110">
    <property type="entry name" value="Pre-mRNA processing factor 4 domain"/>
    <property type="match status" value="1"/>
</dbReference>
<dbReference type="InterPro" id="IPR014906">
    <property type="entry name" value="PRP4-like"/>
</dbReference>
<dbReference type="PANTHER" id="PTHR19846:SF0">
    <property type="entry name" value="PRE-MRNA PROCESSING FACTOR 4"/>
    <property type="match status" value="1"/>
</dbReference>
<protein>
    <recommendedName>
        <fullName evidence="4">Pre-mRNA processing factor 4 (PRP4)-like domain-containing protein</fullName>
    </recommendedName>
</protein>
<feature type="repeat" description="WD" evidence="3">
    <location>
        <begin position="255"/>
        <end position="304"/>
    </location>
</feature>
<evidence type="ECO:0000313" key="6">
    <source>
        <dbReference type="Proteomes" id="UP000245119"/>
    </source>
</evidence>
<dbReference type="PANTHER" id="PTHR19846">
    <property type="entry name" value="WD40 REPEAT PROTEIN"/>
    <property type="match status" value="1"/>
</dbReference>
<dbReference type="FunFam" id="4.10.280.110:FF:000002">
    <property type="entry name" value="U4/U6 small nuclear ribonucleoprotein Prp4"/>
    <property type="match status" value="1"/>
</dbReference>
<dbReference type="GO" id="GO:0000398">
    <property type="term" value="P:mRNA splicing, via spliceosome"/>
    <property type="evidence" value="ECO:0007669"/>
    <property type="project" value="TreeGrafter"/>
</dbReference>
<feature type="repeat" description="WD" evidence="3">
    <location>
        <begin position="348"/>
        <end position="389"/>
    </location>
</feature>
<dbReference type="FunFam" id="2.130.10.10:FF:001300">
    <property type="entry name" value="U4/U6 small nuclear ribonucleoprotein Prp4"/>
    <property type="match status" value="1"/>
</dbReference>
<feature type="repeat" description="WD" evidence="3">
    <location>
        <begin position="390"/>
        <end position="431"/>
    </location>
</feature>
<dbReference type="PROSITE" id="PS50082">
    <property type="entry name" value="WD_REPEATS_2"/>
    <property type="match status" value="5"/>
</dbReference>
<sequence>MSDEDEPVVVPTGKTVHYGSLEVVELARQVGEVPSKDALEAAKEAGHINISEGGHFDLEAAEAENQAEVLAEFEKRKRARQIHVSTDDSEVKATLRQLGEPICLFGEGPAERRERLRQLLAVLGEDAIKQKKTEKEIEVTKKEEQESENVTWYHEGPESLKEARFWIAEFSIPRAKKRVQKQKNEKLIPQAMKNAQQQELQKRIRSITNDCSQIGDNRPLSYCSFSPNSQMLATASWSGLCKLWSIPDCKFIRNLRGHNCNVGGIVFHPQATVGLSDTSCCMASCGQDGSVKLWNLVDEEPVADIEGHAPYRVSRLKYHPSGRFLGTCCFDHSWRLWDLEVQEEVLHQEGHSKPVYDISFQIDGALAVTGGLDAYGRVWDLRSGRCIMFLEGHLQPILSTDFNDDGFHVATGSEDNTGKIWDLRQRKCVYTVPSHTNLVSVVKFQPHHGNYLITASYDNTTKIWGNPNWAPLKTLAGHESKVMGMDISPDLKYIATCSYDRTFKLWVSESQGGI</sequence>
<keyword evidence="2" id="KW-0677">Repeat</keyword>
<evidence type="ECO:0000256" key="3">
    <source>
        <dbReference type="PROSITE-ProRule" id="PRU00221"/>
    </source>
</evidence>
<feature type="repeat" description="WD" evidence="3">
    <location>
        <begin position="432"/>
        <end position="464"/>
    </location>
</feature>
<dbReference type="SMART" id="SM00500">
    <property type="entry name" value="SFM"/>
    <property type="match status" value="1"/>
</dbReference>
<name>A0A2T7NLV5_POMCA</name>
<evidence type="ECO:0000313" key="5">
    <source>
        <dbReference type="EMBL" id="PVD22145.1"/>
    </source>
</evidence>
<dbReference type="SUPFAM" id="SSF50978">
    <property type="entry name" value="WD40 repeat-like"/>
    <property type="match status" value="1"/>
</dbReference>
<keyword evidence="1 3" id="KW-0853">WD repeat</keyword>
<dbReference type="Proteomes" id="UP000245119">
    <property type="component" value="Linkage Group LG11"/>
</dbReference>
<proteinExistence type="predicted"/>
<reference evidence="5 6" key="1">
    <citation type="submission" date="2018-04" db="EMBL/GenBank/DDBJ databases">
        <title>The genome of golden apple snail Pomacea canaliculata provides insight into stress tolerance and invasive adaptation.</title>
        <authorList>
            <person name="Liu C."/>
            <person name="Liu B."/>
            <person name="Ren Y."/>
            <person name="Zhang Y."/>
            <person name="Wang H."/>
            <person name="Li S."/>
            <person name="Jiang F."/>
            <person name="Yin L."/>
            <person name="Zhang G."/>
            <person name="Qian W."/>
            <person name="Fan W."/>
        </authorList>
    </citation>
    <scope>NUCLEOTIDE SEQUENCE [LARGE SCALE GENOMIC DNA]</scope>
    <source>
        <strain evidence="5">SZHN2017</strain>
        <tissue evidence="5">Muscle</tissue>
    </source>
</reference>
<dbReference type="InterPro" id="IPR020472">
    <property type="entry name" value="WD40_PAC1"/>
</dbReference>
<dbReference type="Pfam" id="PF08799">
    <property type="entry name" value="PRP4"/>
    <property type="match status" value="1"/>
</dbReference>
<dbReference type="SMART" id="SM00320">
    <property type="entry name" value="WD40"/>
    <property type="match status" value="7"/>
</dbReference>
<dbReference type="FunFam" id="2.130.10.10:FF:000411">
    <property type="entry name" value="U4/U6 small nuclear ribonucleoprotein Prp4"/>
    <property type="match status" value="1"/>
</dbReference>
<dbReference type="OMA" id="LNEPICY"/>
<dbReference type="InterPro" id="IPR015943">
    <property type="entry name" value="WD40/YVTN_repeat-like_dom_sf"/>
</dbReference>
<dbReference type="EMBL" id="PZQS01000011">
    <property type="protein sequence ID" value="PVD22145.1"/>
    <property type="molecule type" value="Genomic_DNA"/>
</dbReference>
<dbReference type="InterPro" id="IPR036322">
    <property type="entry name" value="WD40_repeat_dom_sf"/>
</dbReference>